<evidence type="ECO:0000256" key="4">
    <source>
        <dbReference type="ARBA" id="ARBA00022691"/>
    </source>
</evidence>
<keyword evidence="2" id="KW-0489">Methyltransferase</keyword>
<dbReference type="PANTHER" id="PTHR10920">
    <property type="entry name" value="RIBOSOMAL RNA METHYLTRANSFERASE"/>
    <property type="match status" value="1"/>
</dbReference>
<evidence type="ECO:0000256" key="2">
    <source>
        <dbReference type="ARBA" id="ARBA00022603"/>
    </source>
</evidence>
<dbReference type="InterPro" id="IPR029063">
    <property type="entry name" value="SAM-dependent_MTases_sf"/>
</dbReference>
<dbReference type="GO" id="GO:0008173">
    <property type="term" value="F:RNA methyltransferase activity"/>
    <property type="evidence" value="ECO:0007669"/>
    <property type="project" value="TreeGrafter"/>
</dbReference>
<evidence type="ECO:0000259" key="5">
    <source>
        <dbReference type="Pfam" id="PF01728"/>
    </source>
</evidence>
<evidence type="ECO:0000313" key="6">
    <source>
        <dbReference type="EMBL" id="KKN16679.1"/>
    </source>
</evidence>
<comment type="caution">
    <text evidence="6">The sequence shown here is derived from an EMBL/GenBank/DDBJ whole genome shotgun (WGS) entry which is preliminary data.</text>
</comment>
<accession>A0A0F9NFD3</accession>
<evidence type="ECO:0000256" key="3">
    <source>
        <dbReference type="ARBA" id="ARBA00022679"/>
    </source>
</evidence>
<dbReference type="Pfam" id="PF01728">
    <property type="entry name" value="FtsJ"/>
    <property type="match status" value="1"/>
</dbReference>
<proteinExistence type="inferred from homology"/>
<keyword evidence="1" id="KW-0698">rRNA processing</keyword>
<protein>
    <recommendedName>
        <fullName evidence="5">Ribosomal RNA methyltransferase FtsJ domain-containing protein</fullName>
    </recommendedName>
</protein>
<gene>
    <name evidence="6" type="ORF">LCGC14_0973420</name>
</gene>
<evidence type="ECO:0000256" key="1">
    <source>
        <dbReference type="ARBA" id="ARBA00022552"/>
    </source>
</evidence>
<dbReference type="Gene3D" id="3.40.50.150">
    <property type="entry name" value="Vaccinia Virus protein VP39"/>
    <property type="match status" value="1"/>
</dbReference>
<organism evidence="6">
    <name type="scientific">marine sediment metagenome</name>
    <dbReference type="NCBI Taxonomy" id="412755"/>
    <lineage>
        <taxon>unclassified sequences</taxon>
        <taxon>metagenomes</taxon>
        <taxon>ecological metagenomes</taxon>
    </lineage>
</organism>
<dbReference type="PANTHER" id="PTHR10920:SF13">
    <property type="entry name" value="PRE-RRNA 2'-O-RIBOSE RNA METHYLTRANSFERASE FTSJ3"/>
    <property type="match status" value="1"/>
</dbReference>
<dbReference type="PIRSF" id="PIRSF005461">
    <property type="entry name" value="23S_rRNA_mtase"/>
    <property type="match status" value="1"/>
</dbReference>
<dbReference type="InterPro" id="IPR050082">
    <property type="entry name" value="RNA_methyltr_RlmE"/>
</dbReference>
<dbReference type="GO" id="GO:0006364">
    <property type="term" value="P:rRNA processing"/>
    <property type="evidence" value="ECO:0007669"/>
    <property type="project" value="UniProtKB-KW"/>
</dbReference>
<dbReference type="AlphaFoldDB" id="A0A0F9NFD3"/>
<dbReference type="InterPro" id="IPR015507">
    <property type="entry name" value="rRNA-MeTfrase_E"/>
</dbReference>
<keyword evidence="4" id="KW-0949">S-adenosyl-L-methionine</keyword>
<sequence length="211" mass="25062">MADNHFTHKKDPHYKKAKKEGYRARSAYKLLEIQKRFNIFKRSFYILDLGCAPGSWLQVSKKFAEENLEKYKDQYYHRDHYKVMGADIKKTSPIDNIYILKVDITKSEFQEQIDSYFQNKLDLILSDASISKIGNKFTDHLRQIKFCYKILDLAKKNLKVKGNIVIKAFQGLDFNKFFKKIKMEFKFLKSYKPQSSKKRSNEIFLIGLQKT</sequence>
<feature type="domain" description="Ribosomal RNA methyltransferase FtsJ" evidence="5">
    <location>
        <begin position="22"/>
        <end position="209"/>
    </location>
</feature>
<keyword evidence="3" id="KW-0808">Transferase</keyword>
<dbReference type="SUPFAM" id="SSF53335">
    <property type="entry name" value="S-adenosyl-L-methionine-dependent methyltransferases"/>
    <property type="match status" value="1"/>
</dbReference>
<dbReference type="HAMAP" id="MF_01547">
    <property type="entry name" value="RNA_methyltr_E"/>
    <property type="match status" value="1"/>
</dbReference>
<dbReference type="InterPro" id="IPR002877">
    <property type="entry name" value="RNA_MeTrfase_FtsJ_dom"/>
</dbReference>
<name>A0A0F9NFD3_9ZZZZ</name>
<dbReference type="EMBL" id="LAZR01003590">
    <property type="protein sequence ID" value="KKN16679.1"/>
    <property type="molecule type" value="Genomic_DNA"/>
</dbReference>
<dbReference type="GO" id="GO:0001510">
    <property type="term" value="P:RNA methylation"/>
    <property type="evidence" value="ECO:0007669"/>
    <property type="project" value="InterPro"/>
</dbReference>
<reference evidence="6" key="1">
    <citation type="journal article" date="2015" name="Nature">
        <title>Complex archaea that bridge the gap between prokaryotes and eukaryotes.</title>
        <authorList>
            <person name="Spang A."/>
            <person name="Saw J.H."/>
            <person name="Jorgensen S.L."/>
            <person name="Zaremba-Niedzwiedzka K."/>
            <person name="Martijn J."/>
            <person name="Lind A.E."/>
            <person name="van Eijk R."/>
            <person name="Schleper C."/>
            <person name="Guy L."/>
            <person name="Ettema T.J."/>
        </authorList>
    </citation>
    <scope>NUCLEOTIDE SEQUENCE</scope>
</reference>